<feature type="domain" description="Lipopolysaccharide assembly protein A" evidence="6">
    <location>
        <begin position="24"/>
        <end position="85"/>
    </location>
</feature>
<keyword evidence="1" id="KW-1003">Cell membrane</keyword>
<evidence type="ECO:0000259" key="6">
    <source>
        <dbReference type="Pfam" id="PF06305"/>
    </source>
</evidence>
<evidence type="ECO:0000256" key="1">
    <source>
        <dbReference type="ARBA" id="ARBA00022475"/>
    </source>
</evidence>
<dbReference type="InterPro" id="IPR010445">
    <property type="entry name" value="LapA_dom"/>
</dbReference>
<gene>
    <name evidence="7" type="ORF">J3998_10380</name>
</gene>
<evidence type="ECO:0000313" key="7">
    <source>
        <dbReference type="EMBL" id="MBO1927981.1"/>
    </source>
</evidence>
<name>A0ABS3Q6T0_9GAMM</name>
<accession>A0ABS3Q6T0</accession>
<keyword evidence="8" id="KW-1185">Reference proteome</keyword>
<dbReference type="Proteomes" id="UP000664835">
    <property type="component" value="Unassembled WGS sequence"/>
</dbReference>
<proteinExistence type="predicted"/>
<comment type="caution">
    <text evidence="7">The sequence shown here is derived from an EMBL/GenBank/DDBJ whole genome shotgun (WGS) entry which is preliminary data.</text>
</comment>
<keyword evidence="4 5" id="KW-0472">Membrane</keyword>
<evidence type="ECO:0000256" key="2">
    <source>
        <dbReference type="ARBA" id="ARBA00022692"/>
    </source>
</evidence>
<evidence type="ECO:0000256" key="4">
    <source>
        <dbReference type="ARBA" id="ARBA00023136"/>
    </source>
</evidence>
<dbReference type="Pfam" id="PF06305">
    <property type="entry name" value="LapA_dom"/>
    <property type="match status" value="1"/>
</dbReference>
<evidence type="ECO:0000256" key="5">
    <source>
        <dbReference type="SAM" id="Phobius"/>
    </source>
</evidence>
<dbReference type="RefSeq" id="WP_208150594.1">
    <property type="nucleotide sequence ID" value="NZ_JAGETV010000022.1"/>
</dbReference>
<reference evidence="7 8" key="1">
    <citation type="submission" date="2021-03" db="EMBL/GenBank/DDBJ databases">
        <title>Thiomicrorhabdus sp.nov.,novel sulfur-oxidizing bacteria isolated from coastal sediment.</title>
        <authorList>
            <person name="Liu X."/>
        </authorList>
    </citation>
    <scope>NUCLEOTIDE SEQUENCE [LARGE SCALE GENOMIC DNA]</scope>
    <source>
        <strain evidence="7 8">6S2-11</strain>
    </source>
</reference>
<dbReference type="EMBL" id="JAGETV010000022">
    <property type="protein sequence ID" value="MBO1927981.1"/>
    <property type="molecule type" value="Genomic_DNA"/>
</dbReference>
<sequence length="119" mass="13454">MFKLISLIFTFAFLLFGLLLGVLNPNSVKLDVYLLSFDFPLGLALAIVMVIGMLVGALLIKMQVTQLRWRLKKQTRLNQKQADELVQTKKDLAESKRSAQTVLNPGLNRQDILENKLPN</sequence>
<keyword evidence="3 5" id="KW-1133">Transmembrane helix</keyword>
<protein>
    <submittedName>
        <fullName evidence="7">LapA family protein</fullName>
    </submittedName>
</protein>
<keyword evidence="2 5" id="KW-0812">Transmembrane</keyword>
<evidence type="ECO:0000313" key="8">
    <source>
        <dbReference type="Proteomes" id="UP000664835"/>
    </source>
</evidence>
<organism evidence="7 8">
    <name type="scientific">Thiomicrorhabdus marina</name>
    <dbReference type="NCBI Taxonomy" id="2818442"/>
    <lineage>
        <taxon>Bacteria</taxon>
        <taxon>Pseudomonadati</taxon>
        <taxon>Pseudomonadota</taxon>
        <taxon>Gammaproteobacteria</taxon>
        <taxon>Thiotrichales</taxon>
        <taxon>Piscirickettsiaceae</taxon>
        <taxon>Thiomicrorhabdus</taxon>
    </lineage>
</organism>
<evidence type="ECO:0000256" key="3">
    <source>
        <dbReference type="ARBA" id="ARBA00022989"/>
    </source>
</evidence>
<feature type="transmembrane region" description="Helical" evidence="5">
    <location>
        <begin position="37"/>
        <end position="60"/>
    </location>
</feature>